<evidence type="ECO:0000313" key="2">
    <source>
        <dbReference type="EMBL" id="KAJ7306220.1"/>
    </source>
</evidence>
<reference evidence="2" key="1">
    <citation type="submission" date="2023-03" db="EMBL/GenBank/DDBJ databases">
        <title>Massive genome expansion in bonnet fungi (Mycena s.s.) driven by repeated elements and novel gene families across ecological guilds.</title>
        <authorList>
            <consortium name="Lawrence Berkeley National Laboratory"/>
            <person name="Harder C.B."/>
            <person name="Miyauchi S."/>
            <person name="Viragh M."/>
            <person name="Kuo A."/>
            <person name="Thoen E."/>
            <person name="Andreopoulos B."/>
            <person name="Lu D."/>
            <person name="Skrede I."/>
            <person name="Drula E."/>
            <person name="Henrissat B."/>
            <person name="Morin E."/>
            <person name="Kohler A."/>
            <person name="Barry K."/>
            <person name="LaButti K."/>
            <person name="Morin E."/>
            <person name="Salamov A."/>
            <person name="Lipzen A."/>
            <person name="Mereny Z."/>
            <person name="Hegedus B."/>
            <person name="Baldrian P."/>
            <person name="Stursova M."/>
            <person name="Weitz H."/>
            <person name="Taylor A."/>
            <person name="Grigoriev I.V."/>
            <person name="Nagy L.G."/>
            <person name="Martin F."/>
            <person name="Kauserud H."/>
        </authorList>
    </citation>
    <scope>NUCLEOTIDE SEQUENCE</scope>
    <source>
        <strain evidence="2">CBHHK002</strain>
    </source>
</reference>
<comment type="caution">
    <text evidence="2">The sequence shown here is derived from an EMBL/GenBank/DDBJ whole genome shotgun (WGS) entry which is preliminary data.</text>
</comment>
<keyword evidence="3" id="KW-1185">Reference proteome</keyword>
<dbReference type="InterPro" id="IPR029058">
    <property type="entry name" value="AB_hydrolase_fold"/>
</dbReference>
<protein>
    <submittedName>
        <fullName evidence="2">Uncharacterized protein</fullName>
    </submittedName>
</protein>
<dbReference type="PANTHER" id="PTHR43433:SF10">
    <property type="entry name" value="AB HYDROLASE-1 DOMAIN-CONTAINING PROTEIN"/>
    <property type="match status" value="1"/>
</dbReference>
<dbReference type="SUPFAM" id="SSF53474">
    <property type="entry name" value="alpha/beta-Hydrolases"/>
    <property type="match status" value="1"/>
</dbReference>
<gene>
    <name evidence="2" type="ORF">DFH08DRAFT_902410</name>
</gene>
<evidence type="ECO:0000256" key="1">
    <source>
        <dbReference type="SAM" id="MobiDB-lite"/>
    </source>
</evidence>
<evidence type="ECO:0000313" key="3">
    <source>
        <dbReference type="Proteomes" id="UP001218218"/>
    </source>
</evidence>
<accession>A0AAD7EAQ2</accession>
<name>A0AAD7EAQ2_9AGAR</name>
<feature type="region of interest" description="Disordered" evidence="1">
    <location>
        <begin position="224"/>
        <end position="252"/>
    </location>
</feature>
<feature type="compositionally biased region" description="Low complexity" evidence="1">
    <location>
        <begin position="224"/>
        <end position="234"/>
    </location>
</feature>
<feature type="compositionally biased region" description="Basic and acidic residues" evidence="1">
    <location>
        <begin position="238"/>
        <end position="252"/>
    </location>
</feature>
<dbReference type="Gene3D" id="3.40.50.1820">
    <property type="entry name" value="alpha/beta hydrolase"/>
    <property type="match status" value="1"/>
</dbReference>
<dbReference type="Proteomes" id="UP001218218">
    <property type="component" value="Unassembled WGS sequence"/>
</dbReference>
<dbReference type="AlphaFoldDB" id="A0AAD7EAQ2"/>
<dbReference type="EMBL" id="JARIHO010000094">
    <property type="protein sequence ID" value="KAJ7306220.1"/>
    <property type="molecule type" value="Genomic_DNA"/>
</dbReference>
<dbReference type="PANTHER" id="PTHR43433">
    <property type="entry name" value="HYDROLASE, ALPHA/BETA FOLD FAMILY PROTEIN"/>
    <property type="match status" value="1"/>
</dbReference>
<organism evidence="2 3">
    <name type="scientific">Mycena albidolilacea</name>
    <dbReference type="NCBI Taxonomy" id="1033008"/>
    <lineage>
        <taxon>Eukaryota</taxon>
        <taxon>Fungi</taxon>
        <taxon>Dikarya</taxon>
        <taxon>Basidiomycota</taxon>
        <taxon>Agaricomycotina</taxon>
        <taxon>Agaricomycetes</taxon>
        <taxon>Agaricomycetidae</taxon>
        <taxon>Agaricales</taxon>
        <taxon>Marasmiineae</taxon>
        <taxon>Mycenaceae</taxon>
        <taxon>Mycena</taxon>
    </lineage>
</organism>
<dbReference type="InterPro" id="IPR050471">
    <property type="entry name" value="AB_hydrolase"/>
</dbReference>
<proteinExistence type="predicted"/>
<sequence length="403" mass="42043">MTTVIDTPSGLDEDPTAYLALPRFNQTLDLDFELPGAETHTATVSYALTDAPPDSPWPVVVFFNGLGGHRLIAAMIEGIAREHAVQILTLDKPGGGLSSLAPAGVPLPLALRTRWMHAALLAVLSHLRITRFAALSHSNGLFYALYTLLHLPPSVTATRWTLTGPFIPASISGALGLRLAAALPASLPNALGSLLRVVPPVASAVSWSSGLLSLSAGLLSSPAAAATTDGAPPTQEQEQERQNRLPPHERGYMHRSVTTACREAIMRQAMGESRAAMGQEALLCLHGGDAAPGGAAPDSVWGLGPGAFDAEILRGAFARLGEHYADDALRIHVVYGAADGLVPAKGRAWLREVLGSTGLIPELDPPAGTDGGAARWTEVPEAGHDDVLFLEEVVGGILGRVSG</sequence>